<gene>
    <name evidence="1" type="ORF">JKL49_21825</name>
</gene>
<sequence length="59" mass="6538">MAKPMDAAERRDVIEKLATALKANFLFPDIGARYAGQLRANLARAPMKASPTRPPSERR</sequence>
<accession>A0A974P1L7</accession>
<dbReference type="EMBL" id="CP068570">
    <property type="protein sequence ID" value="QQZ49551.1"/>
    <property type="molecule type" value="Genomic_DNA"/>
</dbReference>
<evidence type="ECO:0000313" key="1">
    <source>
        <dbReference type="EMBL" id="QQZ49551.1"/>
    </source>
</evidence>
<name>A0A974P1L7_9CAUL</name>
<organism evidence="1">
    <name type="scientific">Phenylobacterium glaciei</name>
    <dbReference type="NCBI Taxonomy" id="2803784"/>
    <lineage>
        <taxon>Bacteria</taxon>
        <taxon>Pseudomonadati</taxon>
        <taxon>Pseudomonadota</taxon>
        <taxon>Alphaproteobacteria</taxon>
        <taxon>Caulobacterales</taxon>
        <taxon>Caulobacteraceae</taxon>
        <taxon>Phenylobacterium</taxon>
    </lineage>
</organism>
<protein>
    <submittedName>
        <fullName evidence="1">Uncharacterized protein</fullName>
    </submittedName>
</protein>
<dbReference type="AlphaFoldDB" id="A0A974P1L7"/>
<proteinExistence type="predicted"/>
<reference evidence="1" key="1">
    <citation type="submission" date="2021-01" db="EMBL/GenBank/DDBJ databases">
        <title>Genome sequence of Phenylobacterium sp. 20VBR1 isolated from a valley glaceir, Ny-Alesund, Svalbard.</title>
        <authorList>
            <person name="Thomas F.A."/>
            <person name="Krishnan K.P."/>
            <person name="Sinha R.K."/>
        </authorList>
    </citation>
    <scope>NUCLEOTIDE SEQUENCE</scope>
    <source>
        <strain evidence="1">20VBR1</strain>
    </source>
</reference>